<feature type="domain" description="GH15-like" evidence="1">
    <location>
        <begin position="220"/>
        <end position="582"/>
    </location>
</feature>
<dbReference type="RefSeq" id="WP_085755397.1">
    <property type="nucleotide sequence ID" value="NZ_CP021023.1"/>
</dbReference>
<dbReference type="PANTHER" id="PTHR31616">
    <property type="entry name" value="TREHALASE"/>
    <property type="match status" value="1"/>
</dbReference>
<dbReference type="EMBL" id="CP021023">
    <property type="protein sequence ID" value="ARN56709.1"/>
    <property type="molecule type" value="Genomic_DNA"/>
</dbReference>
<dbReference type="Pfam" id="PF19291">
    <property type="entry name" value="TREH_N"/>
    <property type="match status" value="1"/>
</dbReference>
<dbReference type="InterPro" id="IPR045582">
    <property type="entry name" value="Trehalase-like_N"/>
</dbReference>
<keyword evidence="3" id="KW-0326">Glycosidase</keyword>
<dbReference type="AlphaFoldDB" id="A0A1W6LLQ9"/>
<name>A0A1W6LLQ9_9BACT</name>
<dbReference type="EC" id="3.2.1.28" evidence="3"/>
<feature type="domain" description="Trehalase-like N-terminal" evidence="2">
    <location>
        <begin position="8"/>
        <end position="140"/>
    </location>
</feature>
<gene>
    <name evidence="3" type="ORF">STSP1_01098</name>
</gene>
<evidence type="ECO:0000313" key="3">
    <source>
        <dbReference type="EMBL" id="ARN56709.1"/>
    </source>
</evidence>
<dbReference type="KEGG" id="pbp:STSP1_01098"/>
<dbReference type="PANTHER" id="PTHR31616:SF0">
    <property type="entry name" value="GLUCAN 1,4-ALPHA-GLUCOSIDASE"/>
    <property type="match status" value="1"/>
</dbReference>
<sequence length="600" mass="69541">MQNLDYGIIGNCKSAALVSKDGSIDWCCLPDFDSPSVFAKILDKNIGGSFSFEVSNNYQITQKYIDKTNVLATEYSNGEDAFCVYDFMPRYKTEAGFYHCPPEVVRFIRHIKGQPEVVIKCDPRPAYAKDETVVSKNGEYIKYSTKKGAYESVYLYTDFSFDDVIASKPVKITTNHFLLLGYNQKLFRPDLDWIELEYQRTRVYWMGWVSKTKVYTNYQKEVERSSLVLKLLAYQKTGAILAAATTSLPESIGEVRNWDYRYCWLRDASMTISILTRLGHYNVARRFLRFLLDIIPYKNEKIQIMYPINHRGVLKEKELPWLDGYENSKPVRIGNAAARQKQNDIYGIVLDAIWESLVFFHDSIDNKEDLWTVTRTLARHIKNNWQKLDSGIWEFRTEQKHFTFSKLLCWVGMDRAARIANFFGKSEEANSYIKLREVIKKDILKKGRDPKTNTLTQFYGSNSIDAANLLANEYGFLQASDPTYVNTVLETHKDLCRDGLMYRYKTSDDFGTPKSSFTTCTFWMIKSLFLIGRRKEATENFERVLSYGNHLGLFSEDIDFQSKRLLGNFPQGYSHISLIDTALTISESPYWLKNADDFKP</sequence>
<organism evidence="3 4">
    <name type="scientific">Sedimentisphaera salicampi</name>
    <dbReference type="NCBI Taxonomy" id="1941349"/>
    <lineage>
        <taxon>Bacteria</taxon>
        <taxon>Pseudomonadati</taxon>
        <taxon>Planctomycetota</taxon>
        <taxon>Phycisphaerae</taxon>
        <taxon>Sedimentisphaerales</taxon>
        <taxon>Sedimentisphaeraceae</taxon>
        <taxon>Sedimentisphaera</taxon>
    </lineage>
</organism>
<dbReference type="InterPro" id="IPR008928">
    <property type="entry name" value="6-hairpin_glycosidase_sf"/>
</dbReference>
<proteinExistence type="predicted"/>
<protein>
    <submittedName>
        <fullName evidence="3">Trehalase</fullName>
        <ecNumber evidence="3">3.2.1.28</ecNumber>
    </submittedName>
</protein>
<keyword evidence="4" id="KW-1185">Reference proteome</keyword>
<dbReference type="InterPro" id="IPR012341">
    <property type="entry name" value="6hp_glycosidase-like_sf"/>
</dbReference>
<accession>A0A1W6LLQ9</accession>
<dbReference type="SUPFAM" id="SSF48208">
    <property type="entry name" value="Six-hairpin glycosidases"/>
    <property type="match status" value="1"/>
</dbReference>
<dbReference type="InterPro" id="IPR011613">
    <property type="entry name" value="GH15-like"/>
</dbReference>
<evidence type="ECO:0000259" key="2">
    <source>
        <dbReference type="Pfam" id="PF19291"/>
    </source>
</evidence>
<reference evidence="4" key="1">
    <citation type="submission" date="2017-04" db="EMBL/GenBank/DDBJ databases">
        <title>Comparative genomics and description of representatives of a novel lineage of planctomycetes thriving in anoxic sediments.</title>
        <authorList>
            <person name="Spring S."/>
            <person name="Bunk B."/>
            <person name="Sproer C."/>
        </authorList>
    </citation>
    <scope>NUCLEOTIDE SEQUENCE [LARGE SCALE GENOMIC DNA]</scope>
    <source>
        <strain evidence="4">ST-PulAB-D4</strain>
    </source>
</reference>
<dbReference type="Gene3D" id="1.50.10.10">
    <property type="match status" value="1"/>
</dbReference>
<dbReference type="OrthoDB" id="3902805at2"/>
<evidence type="ECO:0000259" key="1">
    <source>
        <dbReference type="Pfam" id="PF00723"/>
    </source>
</evidence>
<dbReference type="Pfam" id="PF00723">
    <property type="entry name" value="Glyco_hydro_15"/>
    <property type="match status" value="1"/>
</dbReference>
<dbReference type="GO" id="GO:0004555">
    <property type="term" value="F:alpha,alpha-trehalase activity"/>
    <property type="evidence" value="ECO:0007669"/>
    <property type="project" value="UniProtKB-EC"/>
</dbReference>
<dbReference type="GO" id="GO:0005975">
    <property type="term" value="P:carbohydrate metabolic process"/>
    <property type="evidence" value="ECO:0007669"/>
    <property type="project" value="InterPro"/>
</dbReference>
<keyword evidence="3" id="KW-0378">Hydrolase</keyword>
<dbReference type="Proteomes" id="UP000193334">
    <property type="component" value="Chromosome"/>
</dbReference>
<evidence type="ECO:0000313" key="4">
    <source>
        <dbReference type="Proteomes" id="UP000193334"/>
    </source>
</evidence>